<gene>
    <name evidence="1" type="ORF">APY94_11195</name>
</gene>
<organism evidence="1 2">
    <name type="scientific">Thermococcus celericrescens</name>
    <dbReference type="NCBI Taxonomy" id="227598"/>
    <lineage>
        <taxon>Archaea</taxon>
        <taxon>Methanobacteriati</taxon>
        <taxon>Methanobacteriota</taxon>
        <taxon>Thermococci</taxon>
        <taxon>Thermococcales</taxon>
        <taxon>Thermococcaceae</taxon>
        <taxon>Thermococcus</taxon>
    </lineage>
</organism>
<evidence type="ECO:0000313" key="1">
    <source>
        <dbReference type="EMBL" id="KUH32073.1"/>
    </source>
</evidence>
<dbReference type="EMBL" id="LLYW01000041">
    <property type="protein sequence ID" value="KUH32073.1"/>
    <property type="molecule type" value="Genomic_DNA"/>
</dbReference>
<keyword evidence="2" id="KW-1185">Reference proteome</keyword>
<dbReference type="InterPro" id="IPR002423">
    <property type="entry name" value="Cpn60/GroEL/TCP-1"/>
</dbReference>
<dbReference type="STRING" id="227598.APY94_11195"/>
<evidence type="ECO:0000313" key="2">
    <source>
        <dbReference type="Proteomes" id="UP000053462"/>
    </source>
</evidence>
<protein>
    <recommendedName>
        <fullName evidence="3">Thermosome subunit</fullName>
    </recommendedName>
</protein>
<dbReference type="SUPFAM" id="SSF48592">
    <property type="entry name" value="GroEL equatorial domain-like"/>
    <property type="match status" value="1"/>
</dbReference>
<reference evidence="1 2" key="1">
    <citation type="submission" date="2015-10" db="EMBL/GenBank/DDBJ databases">
        <title>Draft genome sequence of Thermococcus celericrescens strain DSM 17994.</title>
        <authorList>
            <person name="Hong S.-J."/>
            <person name="Park C.-E."/>
            <person name="Shin J.-H."/>
        </authorList>
    </citation>
    <scope>NUCLEOTIDE SEQUENCE [LARGE SCALE GENOMIC DNA]</scope>
    <source>
        <strain evidence="1 2">DSM 17994</strain>
    </source>
</reference>
<name>A0A100XW59_9EURY</name>
<dbReference type="Pfam" id="PF00118">
    <property type="entry name" value="Cpn60_TCP1"/>
    <property type="match status" value="1"/>
</dbReference>
<dbReference type="InterPro" id="IPR027413">
    <property type="entry name" value="GROEL-like_equatorial_sf"/>
</dbReference>
<feature type="non-terminal residue" evidence="1">
    <location>
        <position position="1"/>
    </location>
</feature>
<dbReference type="Gene3D" id="1.10.560.10">
    <property type="entry name" value="GroEL-like equatorial domain"/>
    <property type="match status" value="1"/>
</dbReference>
<dbReference type="AlphaFoldDB" id="A0A100XW59"/>
<dbReference type="Proteomes" id="UP000053462">
    <property type="component" value="Unassembled WGS sequence"/>
</dbReference>
<comment type="caution">
    <text evidence="1">The sequence shown here is derived from an EMBL/GenBank/DDBJ whole genome shotgun (WGS) entry which is preliminary data.</text>
</comment>
<accession>A0A100XW59</accession>
<evidence type="ECO:0008006" key="3">
    <source>
        <dbReference type="Google" id="ProtNLM"/>
    </source>
</evidence>
<dbReference type="GO" id="GO:0005524">
    <property type="term" value="F:ATP binding"/>
    <property type="evidence" value="ECO:0007669"/>
    <property type="project" value="InterPro"/>
</dbReference>
<proteinExistence type="predicted"/>
<dbReference type="RefSeq" id="WP_058939715.1">
    <property type="nucleotide sequence ID" value="NZ_LLYW01000041.1"/>
</dbReference>
<sequence length="68" mass="7063">IGVDVFEGEPADMMEKGVIAPVRVTKQAIKSASEAAIMILRIDDVIAASKLEKDKGGEGGSDFGGDLD</sequence>